<evidence type="ECO:0000313" key="4">
    <source>
        <dbReference type="EMBL" id="KAK7088286.1"/>
    </source>
</evidence>
<dbReference type="InterPro" id="IPR027417">
    <property type="entry name" value="P-loop_NTPase"/>
</dbReference>
<dbReference type="InterPro" id="IPR000863">
    <property type="entry name" value="Sulfotransferase_dom"/>
</dbReference>
<name>A0AAN9AJU2_9CAEN</name>
<dbReference type="AlphaFoldDB" id="A0AAN9AJU2"/>
<dbReference type="PANTHER" id="PTHR11783">
    <property type="entry name" value="SULFOTRANSFERASE SULT"/>
    <property type="match status" value="1"/>
</dbReference>
<dbReference type="SUPFAM" id="SSF52540">
    <property type="entry name" value="P-loop containing nucleoside triphosphate hydrolases"/>
    <property type="match status" value="1"/>
</dbReference>
<evidence type="ECO:0000259" key="3">
    <source>
        <dbReference type="Pfam" id="PF00685"/>
    </source>
</evidence>
<organism evidence="4 5">
    <name type="scientific">Littorina saxatilis</name>
    <dbReference type="NCBI Taxonomy" id="31220"/>
    <lineage>
        <taxon>Eukaryota</taxon>
        <taxon>Metazoa</taxon>
        <taxon>Spiralia</taxon>
        <taxon>Lophotrochozoa</taxon>
        <taxon>Mollusca</taxon>
        <taxon>Gastropoda</taxon>
        <taxon>Caenogastropoda</taxon>
        <taxon>Littorinimorpha</taxon>
        <taxon>Littorinoidea</taxon>
        <taxon>Littorinidae</taxon>
        <taxon>Littorina</taxon>
    </lineage>
</organism>
<dbReference type="Pfam" id="PF00685">
    <property type="entry name" value="Sulfotransfer_1"/>
    <property type="match status" value="1"/>
</dbReference>
<keyword evidence="2" id="KW-0808">Transferase</keyword>
<evidence type="ECO:0000256" key="2">
    <source>
        <dbReference type="ARBA" id="ARBA00022679"/>
    </source>
</evidence>
<proteinExistence type="inferred from homology"/>
<dbReference type="GO" id="GO:0008146">
    <property type="term" value="F:sulfotransferase activity"/>
    <property type="evidence" value="ECO:0007669"/>
    <property type="project" value="InterPro"/>
</dbReference>
<comment type="similarity">
    <text evidence="1">Belongs to the sulfotransferase 1 family.</text>
</comment>
<keyword evidence="5" id="KW-1185">Reference proteome</keyword>
<dbReference type="Gene3D" id="3.40.50.300">
    <property type="entry name" value="P-loop containing nucleotide triphosphate hydrolases"/>
    <property type="match status" value="1"/>
</dbReference>
<accession>A0AAN9AJU2</accession>
<dbReference type="EMBL" id="JBAMIC010004070">
    <property type="protein sequence ID" value="KAK7088286.1"/>
    <property type="molecule type" value="Genomic_DNA"/>
</dbReference>
<evidence type="ECO:0000256" key="1">
    <source>
        <dbReference type="ARBA" id="ARBA00005771"/>
    </source>
</evidence>
<gene>
    <name evidence="4" type="ORF">V1264_022219</name>
</gene>
<feature type="domain" description="Sulfotransferase" evidence="3">
    <location>
        <begin position="113"/>
        <end position="346"/>
    </location>
</feature>
<comment type="caution">
    <text evidence="4">The sequence shown here is derived from an EMBL/GenBank/DDBJ whole genome shotgun (WGS) entry which is preliminary data.</text>
</comment>
<sequence>MLQFSAQYKKHTTKAEPAPTAEQPGRFTIWCLTDKHLDTVTYSVAVLQKYEKLTTTTFHMAQDGTSGGPPGGPTDMGSLPTVEVEGWVFPKLFEKTRPMKEHIGLIRGMQMRDDDVILWAFAKSGTHWLWEVGCMLLTGKAEYEKRTKEHVMMEACDVEDMEPLPSPRLLNTHLPTSMLPNQVKDGKVKVIHVYRNPKDVLVSMYFHVIQIPPCKHMTFDMMLGMFMSEKCVGGNYFRYLKEVDTFIKENPQVPVFNMSFEEMKANPEDTVQKLARFLGVDASPELCQSVAEACSFHKLKEADKSKDRPQLIKDHNMDMYRKGEVGDWKNHLTVAQSEMIDAAMEQLKGCDFKMRYTL</sequence>
<protein>
    <recommendedName>
        <fullName evidence="3">Sulfotransferase domain-containing protein</fullName>
    </recommendedName>
</protein>
<evidence type="ECO:0000313" key="5">
    <source>
        <dbReference type="Proteomes" id="UP001374579"/>
    </source>
</evidence>
<reference evidence="4 5" key="1">
    <citation type="submission" date="2024-02" db="EMBL/GenBank/DDBJ databases">
        <title>Chromosome-scale genome assembly of the rough periwinkle Littorina saxatilis.</title>
        <authorList>
            <person name="De Jode A."/>
            <person name="Faria R."/>
            <person name="Formenti G."/>
            <person name="Sims Y."/>
            <person name="Smith T.P."/>
            <person name="Tracey A."/>
            <person name="Wood J.M.D."/>
            <person name="Zagrodzka Z.B."/>
            <person name="Johannesson K."/>
            <person name="Butlin R.K."/>
            <person name="Leder E.H."/>
        </authorList>
    </citation>
    <scope>NUCLEOTIDE SEQUENCE [LARGE SCALE GENOMIC DNA]</scope>
    <source>
        <strain evidence="4">Snail1</strain>
        <tissue evidence="4">Muscle</tissue>
    </source>
</reference>
<dbReference type="Proteomes" id="UP001374579">
    <property type="component" value="Unassembled WGS sequence"/>
</dbReference>